<reference evidence="4 5" key="1">
    <citation type="submission" date="2011-04" db="EMBL/GenBank/DDBJ databases">
        <title>The Genome Sequence of Clostridium citroniae WAL-19142.</title>
        <authorList>
            <consortium name="The Broad Institute Genome Sequencing Platform"/>
            <person name="Earl A."/>
            <person name="Ward D."/>
            <person name="Feldgarden M."/>
            <person name="Gevers D."/>
            <person name="Warren Y.A."/>
            <person name="Tyrrell K.L."/>
            <person name="Citron D.M."/>
            <person name="Goldstein E.J."/>
            <person name="Daigneault M."/>
            <person name="Allen-Vercoe E."/>
            <person name="Young S.K."/>
            <person name="Zeng Q."/>
            <person name="Gargeya S."/>
            <person name="Fitzgerald M."/>
            <person name="Haas B."/>
            <person name="Abouelleil A."/>
            <person name="Alvarado L."/>
            <person name="Arachchi H.M."/>
            <person name="Berlin A."/>
            <person name="Brown A."/>
            <person name="Chapman S.B."/>
            <person name="Chen Z."/>
            <person name="Dunbar C."/>
            <person name="Freedman E."/>
            <person name="Gearin G."/>
            <person name="Gellesch M."/>
            <person name="Goldberg J."/>
            <person name="Griggs A."/>
            <person name="Gujja S."/>
            <person name="Heilman E.R."/>
            <person name="Heiman D."/>
            <person name="Howarth C."/>
            <person name="Larson L."/>
            <person name="Lui A."/>
            <person name="MacDonald P.J."/>
            <person name="Mehta T."/>
            <person name="Montmayeur A."/>
            <person name="Murphy C."/>
            <person name="Neiman D."/>
            <person name="Pearson M."/>
            <person name="Priest M."/>
            <person name="Roberts A."/>
            <person name="Saif S."/>
            <person name="Shea T."/>
            <person name="Shenoy N."/>
            <person name="Sisk P."/>
            <person name="Stolte C."/>
            <person name="Sykes S."/>
            <person name="White J."/>
            <person name="Yandava C."/>
            <person name="Wortman J."/>
            <person name="Nusbaum C."/>
            <person name="Birren B."/>
        </authorList>
    </citation>
    <scope>NUCLEOTIDE SEQUENCE [LARGE SCALE GENOMIC DNA]</scope>
    <source>
        <strain evidence="4 5">WAL-19142</strain>
    </source>
</reference>
<dbReference type="InterPro" id="IPR018337">
    <property type="entry name" value="Cell_wall/Cho-bd_repeat"/>
</dbReference>
<evidence type="ECO:0000256" key="1">
    <source>
        <dbReference type="ARBA" id="ARBA00022737"/>
    </source>
</evidence>
<feature type="repeat" description="Cell wall-binding" evidence="2">
    <location>
        <begin position="81"/>
        <end position="100"/>
    </location>
</feature>
<sequence>MAVLVVGAFPGTGLGTAAAQETQQTQETQPAQQTESNTTAHPGWNRSGENWYWMDENNSLHKGWLQTDGRTYYLDKDGIMARGWKEVDGEWYYFHEDGGMNLGELILDNGMYEFSRNGALVSAQWVENTGGGAYSAGCYDEETQALFDELNEEKKQRYFDQHPDREDDYDGDMHRVYDRNAGFKMDMALNKAAAHRLEAAMAGGYMDERIPGEGTVNDYLASIPYRKNATCLELYIRSCEDESEAFSKVMERTGDRYDSKGDRTYSLEYYRSLGMARGEKDGKQYFLIIMMR</sequence>
<feature type="compositionally biased region" description="Low complexity" evidence="3">
    <location>
        <begin position="17"/>
        <end position="35"/>
    </location>
</feature>
<comment type="caution">
    <text evidence="4">The sequence shown here is derived from an EMBL/GenBank/DDBJ whole genome shotgun (WGS) entry which is preliminary data.</text>
</comment>
<evidence type="ECO:0000256" key="2">
    <source>
        <dbReference type="PROSITE-ProRule" id="PRU00591"/>
    </source>
</evidence>
<dbReference type="Pfam" id="PF19127">
    <property type="entry name" value="Choline_bind_3"/>
    <property type="match status" value="1"/>
</dbReference>
<dbReference type="PATRIC" id="fig|742734.4.peg.2378"/>
<dbReference type="SUPFAM" id="SSF69360">
    <property type="entry name" value="Cell wall binding repeat"/>
    <property type="match status" value="1"/>
</dbReference>
<dbReference type="Proteomes" id="UP000037392">
    <property type="component" value="Unassembled WGS sequence"/>
</dbReference>
<dbReference type="Gene3D" id="2.10.270.10">
    <property type="entry name" value="Cholin Binding"/>
    <property type="match status" value="1"/>
</dbReference>
<accession>A0A0J9C4W1</accession>
<evidence type="ECO:0000313" key="5">
    <source>
        <dbReference type="Proteomes" id="UP000037392"/>
    </source>
</evidence>
<dbReference type="Pfam" id="PF01473">
    <property type="entry name" value="Choline_bind_1"/>
    <property type="match status" value="1"/>
</dbReference>
<feature type="repeat" description="Cell wall-binding" evidence="2">
    <location>
        <begin position="61"/>
        <end position="80"/>
    </location>
</feature>
<feature type="region of interest" description="Disordered" evidence="3">
    <location>
        <begin position="17"/>
        <end position="45"/>
    </location>
</feature>
<name>A0A0J9C4W1_9FIRM</name>
<evidence type="ECO:0008006" key="6">
    <source>
        <dbReference type="Google" id="ProtNLM"/>
    </source>
</evidence>
<dbReference type="EMBL" id="ADLK01000019">
    <property type="protein sequence ID" value="KMW20192.1"/>
    <property type="molecule type" value="Genomic_DNA"/>
</dbReference>
<keyword evidence="1" id="KW-0677">Repeat</keyword>
<protein>
    <recommendedName>
        <fullName evidence="6">Cell wall-binding repeat protein</fullName>
    </recommendedName>
</protein>
<dbReference type="PROSITE" id="PS51170">
    <property type="entry name" value="CW"/>
    <property type="match status" value="2"/>
</dbReference>
<evidence type="ECO:0000313" key="4">
    <source>
        <dbReference type="EMBL" id="KMW20192.1"/>
    </source>
</evidence>
<dbReference type="OrthoDB" id="2057658at2"/>
<proteinExistence type="predicted"/>
<gene>
    <name evidence="4" type="ORF">HMPREF9470_02207</name>
</gene>
<organism evidence="4 5">
    <name type="scientific">[Clostridium] citroniae WAL-19142</name>
    <dbReference type="NCBI Taxonomy" id="742734"/>
    <lineage>
        <taxon>Bacteria</taxon>
        <taxon>Bacillati</taxon>
        <taxon>Bacillota</taxon>
        <taxon>Clostridia</taxon>
        <taxon>Lachnospirales</taxon>
        <taxon>Lachnospiraceae</taxon>
        <taxon>Enterocloster</taxon>
    </lineage>
</organism>
<dbReference type="AlphaFoldDB" id="A0A0J9C4W1"/>
<evidence type="ECO:0000256" key="3">
    <source>
        <dbReference type="SAM" id="MobiDB-lite"/>
    </source>
</evidence>